<keyword evidence="2" id="KW-1185">Reference proteome</keyword>
<dbReference type="InterPro" id="IPR010982">
    <property type="entry name" value="Lambda_DNA-bd_dom_sf"/>
</dbReference>
<sequence length="375" mass="39848">MHELDETAAGGPIGVRLAAWRRRRGLALDDLALRTGLEAEYVAGLEAGREWVDRRGPLAALTAALRLDVADLTGQPYPPRGEEHAAVRAVAFHLRRRIARPHPDTAGGLLLEELAERTRAAAQADAAGDEHGLALALPELIERADHAVATAPASGREESVRLRVQVHVLGAGLLRRLGYKDLAWMLLHRARPGTSEPLAVLVEEVRLLIDLGLPEYALARAERAEHAGAGWELPVLSAVAQSMTGRRRHAEQLLATAAELATSAWELAMVGAGRAAVAAEHGDAEEAADHARAADQAALDGAQRSHLLTVAAAAEARQDHADQAAACLVEADQVAPLRLRLDPIARDLIAALASRTVDTVQAAAVRDLAERAGLR</sequence>
<gene>
    <name evidence="1" type="ORF">GCM10010319_24660</name>
</gene>
<proteinExistence type="predicted"/>
<organism evidence="1 2">
    <name type="scientific">Streptomyces blastmyceticus</name>
    <dbReference type="NCBI Taxonomy" id="68180"/>
    <lineage>
        <taxon>Bacteria</taxon>
        <taxon>Bacillati</taxon>
        <taxon>Actinomycetota</taxon>
        <taxon>Actinomycetes</taxon>
        <taxon>Kitasatosporales</taxon>
        <taxon>Streptomycetaceae</taxon>
        <taxon>Streptomyces</taxon>
    </lineage>
</organism>
<accession>A0ABN0WVU5</accession>
<dbReference type="EMBL" id="BAAABW010000013">
    <property type="protein sequence ID" value="GAA0347170.1"/>
    <property type="molecule type" value="Genomic_DNA"/>
</dbReference>
<name>A0ABN0WVU5_9ACTN</name>
<reference evidence="1 2" key="1">
    <citation type="journal article" date="2019" name="Int. J. Syst. Evol. Microbiol.">
        <title>The Global Catalogue of Microorganisms (GCM) 10K type strain sequencing project: providing services to taxonomists for standard genome sequencing and annotation.</title>
        <authorList>
            <consortium name="The Broad Institute Genomics Platform"/>
            <consortium name="The Broad Institute Genome Sequencing Center for Infectious Disease"/>
            <person name="Wu L."/>
            <person name="Ma J."/>
        </authorList>
    </citation>
    <scope>NUCLEOTIDE SEQUENCE [LARGE SCALE GENOMIC DNA]</scope>
    <source>
        <strain evidence="1 2">JCM 4565</strain>
    </source>
</reference>
<dbReference type="SUPFAM" id="SSF47413">
    <property type="entry name" value="lambda repressor-like DNA-binding domains"/>
    <property type="match status" value="1"/>
</dbReference>
<evidence type="ECO:0000313" key="1">
    <source>
        <dbReference type="EMBL" id="GAA0347170.1"/>
    </source>
</evidence>
<comment type="caution">
    <text evidence="1">The sequence shown here is derived from an EMBL/GenBank/DDBJ whole genome shotgun (WGS) entry which is preliminary data.</text>
</comment>
<dbReference type="Proteomes" id="UP001500063">
    <property type="component" value="Unassembled WGS sequence"/>
</dbReference>
<dbReference type="RefSeq" id="WP_344117805.1">
    <property type="nucleotide sequence ID" value="NZ_BAAABW010000013.1"/>
</dbReference>
<protein>
    <submittedName>
        <fullName evidence="1">Uncharacterized protein</fullName>
    </submittedName>
</protein>
<dbReference type="Gene3D" id="1.10.260.40">
    <property type="entry name" value="lambda repressor-like DNA-binding domains"/>
    <property type="match status" value="1"/>
</dbReference>
<evidence type="ECO:0000313" key="2">
    <source>
        <dbReference type="Proteomes" id="UP001500063"/>
    </source>
</evidence>